<dbReference type="Gene3D" id="1.10.405.20">
    <property type="match status" value="1"/>
</dbReference>
<dbReference type="AlphaFoldDB" id="A0A916RC59"/>
<organism evidence="1 2">
    <name type="scientific">Pelagibacterium lentulum</name>
    <dbReference type="NCBI Taxonomy" id="2029865"/>
    <lineage>
        <taxon>Bacteria</taxon>
        <taxon>Pseudomonadati</taxon>
        <taxon>Pseudomonadota</taxon>
        <taxon>Alphaproteobacteria</taxon>
        <taxon>Hyphomicrobiales</taxon>
        <taxon>Devosiaceae</taxon>
        <taxon>Pelagibacterium</taxon>
    </lineage>
</organism>
<name>A0A916RC59_9HYPH</name>
<comment type="caution">
    <text evidence="1">The sequence shown here is derived from an EMBL/GenBank/DDBJ whole genome shotgun (WGS) entry which is preliminary data.</text>
</comment>
<gene>
    <name evidence="1" type="ORF">GCM10011499_21750</name>
</gene>
<proteinExistence type="predicted"/>
<dbReference type="PANTHER" id="PTHR42923">
    <property type="entry name" value="PROTOPORPHYRINOGEN OXIDASE"/>
    <property type="match status" value="1"/>
</dbReference>
<dbReference type="Gene3D" id="3.50.50.60">
    <property type="entry name" value="FAD/NAD(P)-binding domain"/>
    <property type="match status" value="1"/>
</dbReference>
<dbReference type="Pfam" id="PF13450">
    <property type="entry name" value="NAD_binding_8"/>
    <property type="match status" value="1"/>
</dbReference>
<dbReference type="InterPro" id="IPR050464">
    <property type="entry name" value="Zeta_carotene_desat/Oxidored"/>
</dbReference>
<evidence type="ECO:0000313" key="2">
    <source>
        <dbReference type="Proteomes" id="UP000596977"/>
    </source>
</evidence>
<dbReference type="InterPro" id="IPR036188">
    <property type="entry name" value="FAD/NAD-bd_sf"/>
</dbReference>
<dbReference type="EMBL" id="BMKB01000003">
    <property type="protein sequence ID" value="GGA51357.1"/>
    <property type="molecule type" value="Genomic_DNA"/>
</dbReference>
<keyword evidence="2" id="KW-1185">Reference proteome</keyword>
<reference evidence="1 2" key="1">
    <citation type="journal article" date="2014" name="Int. J. Syst. Evol. Microbiol.">
        <title>Complete genome sequence of Corynebacterium casei LMG S-19264T (=DSM 44701T), isolated from a smear-ripened cheese.</title>
        <authorList>
            <consortium name="US DOE Joint Genome Institute (JGI-PGF)"/>
            <person name="Walter F."/>
            <person name="Albersmeier A."/>
            <person name="Kalinowski J."/>
            <person name="Ruckert C."/>
        </authorList>
    </citation>
    <scope>NUCLEOTIDE SEQUENCE [LARGE SCALE GENOMIC DNA]</scope>
    <source>
        <strain evidence="1 2">CGMCC 1.15896</strain>
    </source>
</reference>
<dbReference type="Gene3D" id="3.30.70.1990">
    <property type="match status" value="1"/>
</dbReference>
<dbReference type="GO" id="GO:0016491">
    <property type="term" value="F:oxidoreductase activity"/>
    <property type="evidence" value="ECO:0007669"/>
    <property type="project" value="TreeGrafter"/>
</dbReference>
<protein>
    <submittedName>
        <fullName evidence="1">NAD/FAD-binding protein</fullName>
    </submittedName>
</protein>
<dbReference type="Proteomes" id="UP000596977">
    <property type="component" value="Unassembled WGS sequence"/>
</dbReference>
<evidence type="ECO:0000313" key="1">
    <source>
        <dbReference type="EMBL" id="GGA51357.1"/>
    </source>
</evidence>
<sequence length="445" mass="50097">MPQQHIAVVGSGIAGLSAAWLLSKSHKVTLFERERRIGGHTNTVNATTADGPVPVDTGFIVFNETNYPNLTALFDHLKVATAPAHMGFAVSLGEGRLEYNGEKLVGMFGQKRNLLRLDHWRLVQDLVRFFHSAERDIVEMPADMTIAEFLHEGGYSQSFVENHILPVSAAIWSTPSRGMLSFPAHTFVKFFANHGLLKIVGRPAWRSVMGGSQEYVSRILADTRMDVRQGVDIKAIRRHTNGVEIVDEQGISQSFDEVVLACHADQALKLLDDASIKERNVLSAFRFSKNRAVLHTDSSFMPKRRHLWCAWNYLRPDVERDDALSVTYWMNRLQPLPTRTDLFVTLNPYKEFAPGTVQYETEYEHPLFDAAAIDAQSSFSRIQGVNRTWFAGAWLGYGFHEDGLQAGLEVAERIGLLERPWKVANARARIAHNWMQGEPAKWAAE</sequence>
<dbReference type="RefSeq" id="WP_127071199.1">
    <property type="nucleotide sequence ID" value="NZ_BMKB01000003.1"/>
</dbReference>
<dbReference type="PANTHER" id="PTHR42923:SF17">
    <property type="entry name" value="AMINE OXIDASE DOMAIN-CONTAINING PROTEIN"/>
    <property type="match status" value="1"/>
</dbReference>
<dbReference type="OrthoDB" id="20837at2"/>
<dbReference type="SUPFAM" id="SSF51905">
    <property type="entry name" value="FAD/NAD(P)-binding domain"/>
    <property type="match status" value="1"/>
</dbReference>
<accession>A0A916RC59</accession>